<sequence>MGVLALAVAAVLSGCSSPSTGTAAPTTSATAAPTTTRTPRITDNSGRPPVAFDPCLDLSDAQITQLGYRPETRRKTDFPAGDYTFLSCSFNSSDFVISISSGNVGFAEEQAKEKRENTAFTPTVIDKRQALTIPEDGGCSLAMQTSYGIVILTRTSKSVAPDAPSCEGIEDTARLISQFMPAGT</sequence>
<protein>
    <submittedName>
        <fullName evidence="3">DUF3558 domain-containing protein</fullName>
    </submittedName>
</protein>
<dbReference type="Pfam" id="PF12079">
    <property type="entry name" value="DUF3558"/>
    <property type="match status" value="1"/>
</dbReference>
<evidence type="ECO:0000313" key="4">
    <source>
        <dbReference type="Proteomes" id="UP001152755"/>
    </source>
</evidence>
<gene>
    <name evidence="3" type="ORF">NVS88_09310</name>
</gene>
<dbReference type="AlphaFoldDB" id="A0A9X4RDM0"/>
<reference evidence="3" key="1">
    <citation type="submission" date="2022-08" db="EMBL/GenBank/DDBJ databases">
        <title>Genome analysis of Corynebacteriales strain.</title>
        <authorList>
            <person name="Lee S.D."/>
        </authorList>
    </citation>
    <scope>NUCLEOTIDE SEQUENCE</scope>
    <source>
        <strain evidence="3">D3-21</strain>
    </source>
</reference>
<evidence type="ECO:0000313" key="3">
    <source>
        <dbReference type="EMBL" id="MDG3014753.1"/>
    </source>
</evidence>
<feature type="chain" id="PRO_5040922165" evidence="2">
    <location>
        <begin position="24"/>
        <end position="184"/>
    </location>
</feature>
<evidence type="ECO:0000256" key="1">
    <source>
        <dbReference type="SAM" id="MobiDB-lite"/>
    </source>
</evidence>
<feature type="compositionally biased region" description="Low complexity" evidence="1">
    <location>
        <begin position="16"/>
        <end position="39"/>
    </location>
</feature>
<keyword evidence="4" id="KW-1185">Reference proteome</keyword>
<dbReference type="Proteomes" id="UP001152755">
    <property type="component" value="Unassembled WGS sequence"/>
</dbReference>
<dbReference type="RefSeq" id="WP_277834940.1">
    <property type="nucleotide sequence ID" value="NZ_JAAIVF010000007.1"/>
</dbReference>
<proteinExistence type="predicted"/>
<dbReference type="InterPro" id="IPR024520">
    <property type="entry name" value="DUF3558"/>
</dbReference>
<feature type="signal peptide" evidence="2">
    <location>
        <begin position="1"/>
        <end position="23"/>
    </location>
</feature>
<feature type="region of interest" description="Disordered" evidence="1">
    <location>
        <begin position="16"/>
        <end position="48"/>
    </location>
</feature>
<name>A0A9X4RDM0_9ACTN</name>
<organism evidence="3 4">
    <name type="scientific">Speluncibacter jeojiensis</name>
    <dbReference type="NCBI Taxonomy" id="2710754"/>
    <lineage>
        <taxon>Bacteria</taxon>
        <taxon>Bacillati</taxon>
        <taxon>Actinomycetota</taxon>
        <taxon>Actinomycetes</taxon>
        <taxon>Mycobacteriales</taxon>
        <taxon>Speluncibacteraceae</taxon>
        <taxon>Speluncibacter</taxon>
    </lineage>
</organism>
<comment type="caution">
    <text evidence="3">The sequence shown here is derived from an EMBL/GenBank/DDBJ whole genome shotgun (WGS) entry which is preliminary data.</text>
</comment>
<keyword evidence="2" id="KW-0732">Signal</keyword>
<evidence type="ECO:0000256" key="2">
    <source>
        <dbReference type="SAM" id="SignalP"/>
    </source>
</evidence>
<dbReference type="EMBL" id="JANRHA010000005">
    <property type="protein sequence ID" value="MDG3014753.1"/>
    <property type="molecule type" value="Genomic_DNA"/>
</dbReference>
<accession>A0A9X4RDM0</accession>